<keyword evidence="2" id="KW-1185">Reference proteome</keyword>
<accession>E2S7A6</accession>
<dbReference type="Proteomes" id="UP000003020">
    <property type="component" value="Unassembled WGS sequence"/>
</dbReference>
<gene>
    <name evidence="1" type="ORF">HMPREF0305_12408</name>
</gene>
<sequence>MVPLPILLASEVQFSKNNEARESWIGMGTACFTNRSLAIIV</sequence>
<proteinExistence type="predicted"/>
<dbReference type="EMBL" id="ABYQ02000015">
    <property type="protein sequence ID" value="EFQ79394.1"/>
    <property type="molecule type" value="Genomic_DNA"/>
</dbReference>
<reference evidence="1 2" key="1">
    <citation type="submission" date="2010-08" db="EMBL/GenBank/DDBJ databases">
        <authorList>
            <person name="Muzny D."/>
            <person name="Qin X."/>
            <person name="Buhay C."/>
            <person name="Dugan-Rocha S."/>
            <person name="Ding Y."/>
            <person name="Chen G."/>
            <person name="Hawes A."/>
            <person name="Holder M."/>
            <person name="Jhangiani S."/>
            <person name="Johnson A."/>
            <person name="Khan Z."/>
            <person name="Li Z."/>
            <person name="Liu W."/>
            <person name="Liu X."/>
            <person name="Perez L."/>
            <person name="Shen H."/>
            <person name="Wang Q."/>
            <person name="Watt J."/>
            <person name="Xi L."/>
            <person name="Xin Y."/>
            <person name="Zhou J."/>
            <person name="Deng J."/>
            <person name="Jiang H."/>
            <person name="Liu Y."/>
            <person name="Qu J."/>
            <person name="Song X.-Z."/>
            <person name="Zhang L."/>
            <person name="Villasana D."/>
            <person name="Johnson A."/>
            <person name="Liu J."/>
            <person name="Liyanage D."/>
            <person name="Lorensuhewa L."/>
            <person name="Robinson T."/>
            <person name="Song A."/>
            <person name="Song B.-B."/>
            <person name="Dinh H."/>
            <person name="Thornton R."/>
            <person name="Coyle M."/>
            <person name="Francisco L."/>
            <person name="Jackson L."/>
            <person name="Javaid M."/>
            <person name="Korchina V."/>
            <person name="Kovar C."/>
            <person name="Mata R."/>
            <person name="Mathew T."/>
            <person name="Ngo R."/>
            <person name="Nguyen L."/>
            <person name="Nguyen N."/>
            <person name="Okwuonu G."/>
            <person name="Ongeri F."/>
            <person name="Pham C."/>
            <person name="Simmons D."/>
            <person name="Wilczek-Boney K."/>
            <person name="Hale W."/>
            <person name="Jakkamsetti A."/>
            <person name="Pham P."/>
            <person name="Ruth R."/>
            <person name="San Lucas F."/>
            <person name="Warren J."/>
            <person name="Zhang J."/>
            <person name="Zhao Z."/>
            <person name="Zhou C."/>
            <person name="Zhu D."/>
            <person name="Lee S."/>
            <person name="Bess C."/>
            <person name="Blankenburg K."/>
            <person name="Forbes L."/>
            <person name="Fu Q."/>
            <person name="Gubbala S."/>
            <person name="Hirani K."/>
            <person name="Jayaseelan J.C."/>
            <person name="Lara F."/>
            <person name="Munidasa M."/>
            <person name="Palculict T."/>
            <person name="Patil S."/>
            <person name="Pu L.-L."/>
            <person name="Saada N."/>
            <person name="Tang L."/>
            <person name="Weissenberger G."/>
            <person name="Zhu Y."/>
            <person name="Hemphill L."/>
            <person name="Shang Y."/>
            <person name="Youmans B."/>
            <person name="Ayvaz T."/>
            <person name="Ross M."/>
            <person name="Santibanez J."/>
            <person name="Aqrawi P."/>
            <person name="Gross S."/>
            <person name="Joshi V."/>
            <person name="Fowler G."/>
            <person name="Nazareth L."/>
            <person name="Reid J."/>
            <person name="Worley K."/>
            <person name="Petrosino J."/>
            <person name="Highlander S."/>
            <person name="Gibbs R."/>
        </authorList>
    </citation>
    <scope>NUCLEOTIDE SEQUENCE [LARGE SCALE GENOMIC DNA]</scope>
    <source>
        <strain evidence="1 2">ATCC 33035</strain>
    </source>
</reference>
<comment type="caution">
    <text evidence="1">The sequence shown here is derived from an EMBL/GenBank/DDBJ whole genome shotgun (WGS) entry which is preliminary data.</text>
</comment>
<dbReference type="AlphaFoldDB" id="E2S7A6"/>
<name>E2S7A6_9CORY</name>
<organism evidence="1 2">
    <name type="scientific">Corynebacterium pseudogenitalium ATCC 33035</name>
    <dbReference type="NCBI Taxonomy" id="525264"/>
    <lineage>
        <taxon>Bacteria</taxon>
        <taxon>Bacillati</taxon>
        <taxon>Actinomycetota</taxon>
        <taxon>Actinomycetes</taxon>
        <taxon>Mycobacteriales</taxon>
        <taxon>Corynebacteriaceae</taxon>
        <taxon>Corynebacterium</taxon>
    </lineage>
</organism>
<dbReference type="HOGENOM" id="CLU_3268751_0_0_11"/>
<evidence type="ECO:0000313" key="1">
    <source>
        <dbReference type="EMBL" id="EFQ79394.1"/>
    </source>
</evidence>
<evidence type="ECO:0000313" key="2">
    <source>
        <dbReference type="Proteomes" id="UP000003020"/>
    </source>
</evidence>
<protein>
    <submittedName>
        <fullName evidence="1">Uncharacterized protein</fullName>
    </submittedName>
</protein>